<dbReference type="AlphaFoldDB" id="A0A226WY87"/>
<protein>
    <submittedName>
        <fullName evidence="1">Uncharacterized protein</fullName>
    </submittedName>
</protein>
<dbReference type="RefSeq" id="WP_089162930.1">
    <property type="nucleotide sequence ID" value="NZ_MTHB01000164.1"/>
</dbReference>
<dbReference type="Proteomes" id="UP000214720">
    <property type="component" value="Unassembled WGS sequence"/>
</dbReference>
<gene>
    <name evidence="1" type="ORF">BSU04_25320</name>
</gene>
<proteinExistence type="predicted"/>
<sequence length="205" mass="22405">MMDSNDLIEYARRAAQLGTCWTRLEDIRRQSECLAGQVRQSKSKLKASILAPTSTQSGQASVIHGQNKLKALYQTTYLSLDILSEHLAELCVVATSTAQRVHALGLRPVAAPGEASGLTTRLSSALGELEEATTRAEVQLLELKRLVVNNSCVVDQLILDKSVSGHLKKEPSVGDLCVYPALPISLDPVEKTYRCERCADTHSFR</sequence>
<evidence type="ECO:0000313" key="1">
    <source>
        <dbReference type="EMBL" id="OXC75747.1"/>
    </source>
</evidence>
<evidence type="ECO:0000313" key="2">
    <source>
        <dbReference type="Proteomes" id="UP000214720"/>
    </source>
</evidence>
<comment type="caution">
    <text evidence="1">The sequence shown here is derived from an EMBL/GenBank/DDBJ whole genome shotgun (WGS) entry which is preliminary data.</text>
</comment>
<reference evidence="2" key="1">
    <citation type="submission" date="2017-01" db="EMBL/GenBank/DDBJ databases">
        <title>Genome Analysis of Deinococcus marmoris KOPRI26562.</title>
        <authorList>
            <person name="Kim J.H."/>
            <person name="Oh H.-M."/>
        </authorList>
    </citation>
    <scope>NUCLEOTIDE SEQUENCE [LARGE SCALE GENOMIC DNA]</scope>
    <source>
        <strain evidence="2">PAMC 26633</strain>
    </source>
</reference>
<organism evidence="1 2">
    <name type="scientific">Caballeronia sordidicola</name>
    <name type="common">Burkholderia sordidicola</name>
    <dbReference type="NCBI Taxonomy" id="196367"/>
    <lineage>
        <taxon>Bacteria</taxon>
        <taxon>Pseudomonadati</taxon>
        <taxon>Pseudomonadota</taxon>
        <taxon>Betaproteobacteria</taxon>
        <taxon>Burkholderiales</taxon>
        <taxon>Burkholderiaceae</taxon>
        <taxon>Caballeronia</taxon>
    </lineage>
</organism>
<dbReference type="EMBL" id="MTHB01000164">
    <property type="protein sequence ID" value="OXC75747.1"/>
    <property type="molecule type" value="Genomic_DNA"/>
</dbReference>
<accession>A0A226WY87</accession>
<name>A0A226WY87_CABSO</name>